<reference evidence="1 2" key="1">
    <citation type="journal article" date="2022" name="New Phytol.">
        <title>Ecological generalism drives hyperdiversity of secondary metabolite gene clusters in xylarialean endophytes.</title>
        <authorList>
            <person name="Franco M.E.E."/>
            <person name="Wisecaver J.H."/>
            <person name="Arnold A.E."/>
            <person name="Ju Y.M."/>
            <person name="Slot J.C."/>
            <person name="Ahrendt S."/>
            <person name="Moore L.P."/>
            <person name="Eastman K.E."/>
            <person name="Scott K."/>
            <person name="Konkel Z."/>
            <person name="Mondo S.J."/>
            <person name="Kuo A."/>
            <person name="Hayes R.D."/>
            <person name="Haridas S."/>
            <person name="Andreopoulos B."/>
            <person name="Riley R."/>
            <person name="LaButti K."/>
            <person name="Pangilinan J."/>
            <person name="Lipzen A."/>
            <person name="Amirebrahimi M."/>
            <person name="Yan J."/>
            <person name="Adam C."/>
            <person name="Keymanesh K."/>
            <person name="Ng V."/>
            <person name="Louie K."/>
            <person name="Northen T."/>
            <person name="Drula E."/>
            <person name="Henrissat B."/>
            <person name="Hsieh H.M."/>
            <person name="Youens-Clark K."/>
            <person name="Lutzoni F."/>
            <person name="Miadlikowska J."/>
            <person name="Eastwood D.C."/>
            <person name="Hamelin R.C."/>
            <person name="Grigoriev I.V."/>
            <person name="U'Ren J.M."/>
        </authorList>
    </citation>
    <scope>NUCLEOTIDE SEQUENCE [LARGE SCALE GENOMIC DNA]</scope>
    <source>
        <strain evidence="1 2">ER1909</strain>
    </source>
</reference>
<sequence length="441" mass="49607">MQLHVYLLQCLGLLAVLAAAANTEGYTIATNTAGYYGIQLREGQVYAIYEYWHPVVRIENCFPGFSHARLVVGQLKRKSNGRDWDFDATAYDLLKEGGILGGIHGGTTSVGKEKWKPNQYKRDGQWVRVSTDSQYEWAGQVAGDVDSRMIKSLGDQWCRNNPRYNVATKAFKSHVSTSVDETTPNHPPEVISKGNLSWDRHELVETLSTVVPVDLEADLDVAGALLFQAMIRLGCFPFHNLQTPSRLGLDAAALAIIFLQRKHEEVTRFALDDEEDSDDGSHREKVQQLRDRWFCRLLFQVLSNKPRPDSQNGLQEQDRCALRDATDDEHLIQTRKLLVEYNNGRDERNPGVLIKFPPVIEISELPSSKSGDLDGTIPKERFQSLLNIIWGMANHSSVDIGQLVEAPGIGWRGFEAIVSKLEPHFSLGLYQLFEKIMEGSL</sequence>
<name>A0ACC0D494_9PEZI</name>
<dbReference type="EMBL" id="MU394307">
    <property type="protein sequence ID" value="KAI6087559.1"/>
    <property type="molecule type" value="Genomic_DNA"/>
</dbReference>
<evidence type="ECO:0000313" key="1">
    <source>
        <dbReference type="EMBL" id="KAI6087559.1"/>
    </source>
</evidence>
<proteinExistence type="predicted"/>
<keyword evidence="2" id="KW-1185">Reference proteome</keyword>
<protein>
    <submittedName>
        <fullName evidence="1">Uncharacterized protein</fullName>
    </submittedName>
</protein>
<organism evidence="1 2">
    <name type="scientific">Hypoxylon rubiginosum</name>
    <dbReference type="NCBI Taxonomy" id="110542"/>
    <lineage>
        <taxon>Eukaryota</taxon>
        <taxon>Fungi</taxon>
        <taxon>Dikarya</taxon>
        <taxon>Ascomycota</taxon>
        <taxon>Pezizomycotina</taxon>
        <taxon>Sordariomycetes</taxon>
        <taxon>Xylariomycetidae</taxon>
        <taxon>Xylariales</taxon>
        <taxon>Hypoxylaceae</taxon>
        <taxon>Hypoxylon</taxon>
    </lineage>
</organism>
<evidence type="ECO:0000313" key="2">
    <source>
        <dbReference type="Proteomes" id="UP001497680"/>
    </source>
</evidence>
<accession>A0ACC0D494</accession>
<comment type="caution">
    <text evidence="1">The sequence shown here is derived from an EMBL/GenBank/DDBJ whole genome shotgun (WGS) entry which is preliminary data.</text>
</comment>
<gene>
    <name evidence="1" type="ORF">F4821DRAFT_258914</name>
</gene>
<dbReference type="Proteomes" id="UP001497680">
    <property type="component" value="Unassembled WGS sequence"/>
</dbReference>